<name>A0A3E1NR89_9BACT</name>
<dbReference type="AlphaFoldDB" id="A0A3E1NR89"/>
<evidence type="ECO:0000256" key="1">
    <source>
        <dbReference type="SAM" id="SignalP"/>
    </source>
</evidence>
<evidence type="ECO:0000313" key="3">
    <source>
        <dbReference type="Proteomes" id="UP000261284"/>
    </source>
</evidence>
<dbReference type="Proteomes" id="UP000261284">
    <property type="component" value="Unassembled WGS sequence"/>
</dbReference>
<accession>A0A3E1NR89</accession>
<dbReference type="EMBL" id="QTJU01000001">
    <property type="protein sequence ID" value="RFM30334.1"/>
    <property type="molecule type" value="Genomic_DNA"/>
</dbReference>
<comment type="caution">
    <text evidence="2">The sequence shown here is derived from an EMBL/GenBank/DDBJ whole genome shotgun (WGS) entry which is preliminary data.</text>
</comment>
<keyword evidence="1" id="KW-0732">Signal</keyword>
<protein>
    <recommendedName>
        <fullName evidence="4">DUF4390 domain-containing protein</fullName>
    </recommendedName>
</protein>
<sequence>MKWYTLVAALLLCGRLFAQQTASSTCNFSLLFSVHPGEDKNTVIGELKQAYRVTLVNTVSNSIKPEYIPATQDSILVETMTYTLDSSACFQGHTRTLRISFADNKLFKVYVSAEFSKDQFDELNTNLEALRKNIQQTYPYERGIKIKSNDISGFGYTYTKQKNGKGKLEAVTVQYVLQNLPGTPRQFYLLELTWSNLNNTRMQRWNY</sequence>
<keyword evidence="3" id="KW-1185">Reference proteome</keyword>
<feature type="signal peptide" evidence="1">
    <location>
        <begin position="1"/>
        <end position="18"/>
    </location>
</feature>
<reference evidence="2 3" key="1">
    <citation type="submission" date="2018-08" db="EMBL/GenBank/DDBJ databases">
        <title>Chitinophagaceae sp. K23C18032701, a novel bacterium isolated from forest soil.</title>
        <authorList>
            <person name="Wang C."/>
        </authorList>
    </citation>
    <scope>NUCLEOTIDE SEQUENCE [LARGE SCALE GENOMIC DNA]</scope>
    <source>
        <strain evidence="2 3">K23C18032701</strain>
    </source>
</reference>
<feature type="chain" id="PRO_5017778765" description="DUF4390 domain-containing protein" evidence="1">
    <location>
        <begin position="19"/>
        <end position="207"/>
    </location>
</feature>
<gene>
    <name evidence="2" type="ORF">DXN05_05080</name>
</gene>
<proteinExistence type="predicted"/>
<organism evidence="2 3">
    <name type="scientific">Deminuibacter soli</name>
    <dbReference type="NCBI Taxonomy" id="2291815"/>
    <lineage>
        <taxon>Bacteria</taxon>
        <taxon>Pseudomonadati</taxon>
        <taxon>Bacteroidota</taxon>
        <taxon>Chitinophagia</taxon>
        <taxon>Chitinophagales</taxon>
        <taxon>Chitinophagaceae</taxon>
        <taxon>Deminuibacter</taxon>
    </lineage>
</organism>
<dbReference type="RefSeq" id="WP_116846090.1">
    <property type="nucleotide sequence ID" value="NZ_QTJU01000001.1"/>
</dbReference>
<evidence type="ECO:0000313" key="2">
    <source>
        <dbReference type="EMBL" id="RFM30334.1"/>
    </source>
</evidence>
<evidence type="ECO:0008006" key="4">
    <source>
        <dbReference type="Google" id="ProtNLM"/>
    </source>
</evidence>